<evidence type="ECO:0000313" key="2">
    <source>
        <dbReference type="EMBL" id="WEY84435.1"/>
    </source>
</evidence>
<evidence type="ECO:0000313" key="3">
    <source>
        <dbReference type="Proteomes" id="UP000032247"/>
    </source>
</evidence>
<gene>
    <name evidence="2" type="ORF">P5633_19450</name>
    <name evidence="1" type="ORF">SC09_Contig19orf00042</name>
</gene>
<dbReference type="EMBL" id="JXBC01000002">
    <property type="protein sequence ID" value="KIU11804.1"/>
    <property type="molecule type" value="Genomic_DNA"/>
</dbReference>
<accession>A0A0D1JGY3</accession>
<evidence type="ECO:0000313" key="1">
    <source>
        <dbReference type="EMBL" id="KIU11804.1"/>
    </source>
</evidence>
<proteinExistence type="predicted"/>
<name>A0A0D1JGY3_BACIU</name>
<organism evidence="1 3">
    <name type="scientific">Bacillus subtilis</name>
    <dbReference type="NCBI Taxonomy" id="1423"/>
    <lineage>
        <taxon>Bacteria</taxon>
        <taxon>Bacillati</taxon>
        <taxon>Bacillota</taxon>
        <taxon>Bacilli</taxon>
        <taxon>Bacillales</taxon>
        <taxon>Bacillaceae</taxon>
        <taxon>Bacillus</taxon>
    </lineage>
</organism>
<dbReference type="EMBL" id="CP120576">
    <property type="protein sequence ID" value="WEY84435.1"/>
    <property type="molecule type" value="Genomic_DNA"/>
</dbReference>
<reference evidence="1 3" key="1">
    <citation type="submission" date="2014-12" db="EMBL/GenBank/DDBJ databases">
        <title>Comparative genome analysis of Bacillus coagulans HM-08, Clostridium butyricum HM-68, Bacillus subtilis HM-66 and Bacillus licheniformis BL-09.</title>
        <authorList>
            <person name="Zhang H."/>
        </authorList>
    </citation>
    <scope>NUCLEOTIDE SEQUENCE [LARGE SCALE GENOMIC DNA]</scope>
    <source>
        <strain evidence="1 3">HM-66</strain>
    </source>
</reference>
<dbReference type="Proteomes" id="UP000032247">
    <property type="component" value="Unassembled WGS sequence"/>
</dbReference>
<dbReference type="Proteomes" id="UP001214898">
    <property type="component" value="Chromosome"/>
</dbReference>
<protein>
    <submittedName>
        <fullName evidence="1">YhbF</fullName>
    </submittedName>
</protein>
<sequence length="235" mass="25090">METTKLGNLKLYGAGHAAGGAYHNVSIKGEGVVGEGLSAVGCRIYGTGLFLGKAETERLRVLGESECKGDLTAGKINIYGTMKVSGSLQFDRFNLKGQTEIGGNMTGESCDVKGKLSVKGDCETEKFHVTGCVDVSGLLNSGEIKLGLSHDISHVQEIGGTTITVKRRASFFNRKKVKLIADVIEGDRVYLENTEAAVVRGKEVIIGPGCSIGTIEYANKYECDPHSQIKEKTKL</sequence>
<dbReference type="AlphaFoldDB" id="A0A0D1JGY3"/>
<dbReference type="PATRIC" id="fig|1423.173.peg.687"/>
<reference evidence="2" key="2">
    <citation type="submission" date="2023-03" db="EMBL/GenBank/DDBJ databases">
        <title>Complete genome sequences of 52 Bacillus and Priestia strains isolated from West-African fermentations and 26 reference strains from the DSMZ collection.</title>
        <authorList>
            <person name="Wiedenbein E.S."/>
            <person name="Canoy T.S."/>
            <person name="Hui Y."/>
            <person name="Parkouda C."/>
            <person name="Dawende C."/>
            <person name="Ametefe E."/>
            <person name="Jespersen L."/>
            <person name="Nielsen D.S."/>
        </authorList>
    </citation>
    <scope>NUCLEOTIDE SEQUENCE</scope>
    <source>
        <strain evidence="2">PRO56</strain>
    </source>
</reference>
<dbReference type="STRING" id="483913.AN935_04685"/>